<dbReference type="EC" id="5.2.1.8" evidence="9"/>
<dbReference type="GO" id="GO:0003755">
    <property type="term" value="F:peptidyl-prolyl cis-trans isomerase activity"/>
    <property type="evidence" value="ECO:0007669"/>
    <property type="project" value="UniProtKB-UniRule"/>
</dbReference>
<dbReference type="SUPFAM" id="SSF54534">
    <property type="entry name" value="FKBP-like"/>
    <property type="match status" value="1"/>
</dbReference>
<dbReference type="PROSITE" id="PS50059">
    <property type="entry name" value="FKBP_PPIASE"/>
    <property type="match status" value="1"/>
</dbReference>
<keyword evidence="6" id="KW-0143">Chaperone</keyword>
<evidence type="ECO:0000256" key="3">
    <source>
        <dbReference type="ARBA" id="ARBA00006577"/>
    </source>
</evidence>
<dbReference type="Gene3D" id="3.30.70.2210">
    <property type="match status" value="1"/>
</dbReference>
<feature type="region of interest" description="Disordered" evidence="10">
    <location>
        <begin position="221"/>
        <end position="290"/>
    </location>
</feature>
<proteinExistence type="inferred from homology"/>
<name>A0A075FVY2_9ARCH</name>
<dbReference type="PANTHER" id="PTHR47861:SF3">
    <property type="entry name" value="FKBP-TYPE PEPTIDYL-PROLYL CIS-TRANS ISOMERASE SLYD"/>
    <property type="match status" value="1"/>
</dbReference>
<dbReference type="Gene3D" id="3.10.50.40">
    <property type="match status" value="1"/>
</dbReference>
<evidence type="ECO:0000259" key="11">
    <source>
        <dbReference type="PROSITE" id="PS50059"/>
    </source>
</evidence>
<keyword evidence="7 8" id="KW-0413">Isomerase</keyword>
<dbReference type="Gene3D" id="2.40.10.330">
    <property type="match status" value="1"/>
</dbReference>
<comment type="similarity">
    <text evidence="3 9">Belongs to the FKBP-type PPIase family.</text>
</comment>
<feature type="domain" description="PPIase FKBP-type" evidence="11">
    <location>
        <begin position="4"/>
        <end position="93"/>
    </location>
</feature>
<dbReference type="InterPro" id="IPR001179">
    <property type="entry name" value="PPIase_FKBP_dom"/>
</dbReference>
<protein>
    <recommendedName>
        <fullName evidence="9">Peptidyl-prolyl cis-trans isomerase</fullName>
        <ecNumber evidence="9">5.2.1.8</ecNumber>
    </recommendedName>
</protein>
<reference evidence="12" key="1">
    <citation type="journal article" date="2014" name="Genome Biol. Evol.">
        <title>Pangenome evidence for extensive interdomain horizontal transfer affecting lineage core and shell genes in uncultured planktonic thaumarchaeota and euryarchaeota.</title>
        <authorList>
            <person name="Deschamps P."/>
            <person name="Zivanovic Y."/>
            <person name="Moreira D."/>
            <person name="Rodriguez-Valera F."/>
            <person name="Lopez-Garcia P."/>
        </authorList>
    </citation>
    <scope>NUCLEOTIDE SEQUENCE</scope>
</reference>
<feature type="compositionally biased region" description="Basic and acidic residues" evidence="10">
    <location>
        <begin position="221"/>
        <end position="244"/>
    </location>
</feature>
<evidence type="ECO:0000256" key="10">
    <source>
        <dbReference type="SAM" id="MobiDB-lite"/>
    </source>
</evidence>
<dbReference type="GO" id="GO:0005737">
    <property type="term" value="C:cytoplasm"/>
    <property type="evidence" value="ECO:0007669"/>
    <property type="project" value="UniProtKB-SubCell"/>
</dbReference>
<keyword evidence="4" id="KW-0963">Cytoplasm</keyword>
<dbReference type="Pfam" id="PF22199">
    <property type="entry name" value="FKBP26_IF"/>
    <property type="match status" value="1"/>
</dbReference>
<dbReference type="InterPro" id="IPR046357">
    <property type="entry name" value="PPIase_dom_sf"/>
</dbReference>
<dbReference type="InterPro" id="IPR040825">
    <property type="entry name" value="FKBP26_C"/>
</dbReference>
<evidence type="ECO:0000256" key="1">
    <source>
        <dbReference type="ARBA" id="ARBA00000971"/>
    </source>
</evidence>
<evidence type="ECO:0000256" key="5">
    <source>
        <dbReference type="ARBA" id="ARBA00023110"/>
    </source>
</evidence>
<evidence type="ECO:0000256" key="7">
    <source>
        <dbReference type="ARBA" id="ARBA00023235"/>
    </source>
</evidence>
<dbReference type="Pfam" id="PF18046">
    <property type="entry name" value="FKBP26_C"/>
    <property type="match status" value="1"/>
</dbReference>
<evidence type="ECO:0000256" key="4">
    <source>
        <dbReference type="ARBA" id="ARBA00022490"/>
    </source>
</evidence>
<dbReference type="PANTHER" id="PTHR47861">
    <property type="entry name" value="FKBP-TYPE PEPTIDYL-PROLYL CIS-TRANS ISOMERASE SLYD"/>
    <property type="match status" value="1"/>
</dbReference>
<comment type="subcellular location">
    <subcellularLocation>
        <location evidence="2">Cytoplasm</location>
    </subcellularLocation>
</comment>
<organism evidence="12">
    <name type="scientific">uncultured marine thaumarchaeote AD1000_70_G10</name>
    <dbReference type="NCBI Taxonomy" id="1455934"/>
    <lineage>
        <taxon>Archaea</taxon>
        <taxon>Nitrososphaerota</taxon>
        <taxon>environmental samples</taxon>
    </lineage>
</organism>
<dbReference type="AlphaFoldDB" id="A0A075FVY2"/>
<evidence type="ECO:0000313" key="12">
    <source>
        <dbReference type="EMBL" id="AIE95860.1"/>
    </source>
</evidence>
<dbReference type="Pfam" id="PF00254">
    <property type="entry name" value="FKBP_C"/>
    <property type="match status" value="1"/>
</dbReference>
<evidence type="ECO:0000256" key="2">
    <source>
        <dbReference type="ARBA" id="ARBA00004496"/>
    </source>
</evidence>
<evidence type="ECO:0000256" key="6">
    <source>
        <dbReference type="ARBA" id="ARBA00023186"/>
    </source>
</evidence>
<dbReference type="InterPro" id="IPR054016">
    <property type="entry name" value="FKBP26_IF"/>
</dbReference>
<dbReference type="GO" id="GO:0042026">
    <property type="term" value="P:protein refolding"/>
    <property type="evidence" value="ECO:0007669"/>
    <property type="project" value="UniProtKB-ARBA"/>
</dbReference>
<keyword evidence="5 8" id="KW-0697">Rotamase</keyword>
<evidence type="ECO:0000256" key="9">
    <source>
        <dbReference type="RuleBase" id="RU003915"/>
    </source>
</evidence>
<sequence>MNNGDLILLDFTAKVKDTGDLIETTIEEEGKKIGDFDEDFVFKPRLVAVGDSWVLKGLDEALAEAEIGKQVNIDIPPEKGFGVRDASKTSLFPLKKFRDKADQISVGSEIEIDGRIGIVRFVGSGRAQIDFNHRYAGRTLEYNFTVVKKIEDNKEMINEIIERRIPNSIEKITVEVEQNIANIKIPDEYFLLEGLQIIKRAVANEIMKYVEDVNEVSYTEQFKDTQNNDKNKVEESAEQEKPTDDSETQSGSVEQEKPTDDSETQSGSVEQEKPTDDSETQSGSVEEKAE</sequence>
<dbReference type="EMBL" id="KF900463">
    <property type="protein sequence ID" value="AIE95860.1"/>
    <property type="molecule type" value="Genomic_DNA"/>
</dbReference>
<accession>A0A075FVY2</accession>
<evidence type="ECO:0000256" key="8">
    <source>
        <dbReference type="PROSITE-ProRule" id="PRU00277"/>
    </source>
</evidence>
<comment type="catalytic activity">
    <reaction evidence="1 8 9">
        <text>[protein]-peptidylproline (omega=180) = [protein]-peptidylproline (omega=0)</text>
        <dbReference type="Rhea" id="RHEA:16237"/>
        <dbReference type="Rhea" id="RHEA-COMP:10747"/>
        <dbReference type="Rhea" id="RHEA-COMP:10748"/>
        <dbReference type="ChEBI" id="CHEBI:83833"/>
        <dbReference type="ChEBI" id="CHEBI:83834"/>
        <dbReference type="EC" id="5.2.1.8"/>
    </reaction>
</comment>
<dbReference type="InterPro" id="IPR048261">
    <property type="entry name" value="SlpA/SlyD-like_ins_sf"/>
</dbReference>